<dbReference type="Pfam" id="PF07690">
    <property type="entry name" value="MFS_1"/>
    <property type="match status" value="1"/>
</dbReference>
<organism evidence="8 9">
    <name type="scientific">Streptomyces andamanensis</name>
    <dbReference type="NCBI Taxonomy" id="1565035"/>
    <lineage>
        <taxon>Bacteria</taxon>
        <taxon>Bacillati</taxon>
        <taxon>Actinomycetota</taxon>
        <taxon>Actinomycetes</taxon>
        <taxon>Kitasatosporales</taxon>
        <taxon>Streptomycetaceae</taxon>
        <taxon>Streptomyces</taxon>
    </lineage>
</organism>
<dbReference type="EMBL" id="JBHSDP010000031">
    <property type="protein sequence ID" value="MFC4333431.1"/>
    <property type="molecule type" value="Genomic_DNA"/>
</dbReference>
<feature type="transmembrane region" description="Helical" evidence="7">
    <location>
        <begin position="313"/>
        <end position="333"/>
    </location>
</feature>
<dbReference type="InterPro" id="IPR036259">
    <property type="entry name" value="MFS_trans_sf"/>
</dbReference>
<keyword evidence="5 7" id="KW-0472">Membrane</keyword>
<evidence type="ECO:0000256" key="2">
    <source>
        <dbReference type="ARBA" id="ARBA00022475"/>
    </source>
</evidence>
<feature type="transmembrane region" description="Helical" evidence="7">
    <location>
        <begin position="287"/>
        <end position="306"/>
    </location>
</feature>
<feature type="transmembrane region" description="Helical" evidence="7">
    <location>
        <begin position="44"/>
        <end position="65"/>
    </location>
</feature>
<evidence type="ECO:0000256" key="4">
    <source>
        <dbReference type="ARBA" id="ARBA00022989"/>
    </source>
</evidence>
<feature type="transmembrane region" description="Helical" evidence="7">
    <location>
        <begin position="104"/>
        <end position="125"/>
    </location>
</feature>
<dbReference type="PANTHER" id="PTHR23513">
    <property type="entry name" value="INTEGRAL MEMBRANE EFFLUX PROTEIN-RELATED"/>
    <property type="match status" value="1"/>
</dbReference>
<keyword evidence="3 7" id="KW-0812">Transmembrane</keyword>
<feature type="transmembrane region" description="Helical" evidence="7">
    <location>
        <begin position="382"/>
        <end position="401"/>
    </location>
</feature>
<evidence type="ECO:0000256" key="7">
    <source>
        <dbReference type="SAM" id="Phobius"/>
    </source>
</evidence>
<reference evidence="9" key="1">
    <citation type="journal article" date="2019" name="Int. J. Syst. Evol. Microbiol.">
        <title>The Global Catalogue of Microorganisms (GCM) 10K type strain sequencing project: providing services to taxonomists for standard genome sequencing and annotation.</title>
        <authorList>
            <consortium name="The Broad Institute Genomics Platform"/>
            <consortium name="The Broad Institute Genome Sequencing Center for Infectious Disease"/>
            <person name="Wu L."/>
            <person name="Ma J."/>
        </authorList>
    </citation>
    <scope>NUCLEOTIDE SEQUENCE [LARGE SCALE GENOMIC DNA]</scope>
    <source>
        <strain evidence="9">PCU 347</strain>
    </source>
</reference>
<keyword evidence="2" id="KW-1003">Cell membrane</keyword>
<name>A0ABV8TSS7_9ACTN</name>
<keyword evidence="9" id="KW-1185">Reference proteome</keyword>
<dbReference type="CDD" id="cd06173">
    <property type="entry name" value="MFS_MefA_like"/>
    <property type="match status" value="1"/>
</dbReference>
<feature type="compositionally biased region" description="Low complexity" evidence="6">
    <location>
        <begin position="194"/>
        <end position="224"/>
    </location>
</feature>
<feature type="transmembrane region" description="Helical" evidence="7">
    <location>
        <begin position="339"/>
        <end position="361"/>
    </location>
</feature>
<sequence>MPLRRVPGFRHFWMSRAASGLGSAVTAVALPVLAYRQTHSPLMVSLVAACGTLPYVVFGLIAGAVADRTDRRRLMIVSDWLNAACLASVPLASALGVLTGGHLLVVAFASAGLGLFFDAGVYGVVPDIVGKERLAAANSSLQGTETLVRIAGNALAGGLILVFRPAGTLALDAVSYAVSALLVRSVSRGTYGPRGTESTDSTGSTGSTGSTERTDSTAAAHGTAAPPPPRPAFAESVREGLRFLRRHPTLRVMTVVGTLQSFSGGAIVGQLVVFADRGLGIHGSDGRIGLLYMAWSAGGIGGSLLLPRLRRRFAAFPLLLGVLPAGALLGLAVVRAPDWRLAALALAAWGSAYLVVLVNTMTYSQEVTPDALQGRVNTTRRMLSSGLGVPLGALVASALTVRLGVRAGMSVAVVAVALAAAVVWSVQLRRWVRK</sequence>
<dbReference type="Proteomes" id="UP001595824">
    <property type="component" value="Unassembled WGS sequence"/>
</dbReference>
<evidence type="ECO:0000313" key="9">
    <source>
        <dbReference type="Proteomes" id="UP001595824"/>
    </source>
</evidence>
<dbReference type="Gene3D" id="1.20.1250.20">
    <property type="entry name" value="MFS general substrate transporter like domains"/>
    <property type="match status" value="1"/>
</dbReference>
<keyword evidence="4 7" id="KW-1133">Transmembrane helix</keyword>
<evidence type="ECO:0000256" key="1">
    <source>
        <dbReference type="ARBA" id="ARBA00004651"/>
    </source>
</evidence>
<comment type="caution">
    <text evidence="8">The sequence shown here is derived from an EMBL/GenBank/DDBJ whole genome shotgun (WGS) entry which is preliminary data.</text>
</comment>
<feature type="transmembrane region" description="Helical" evidence="7">
    <location>
        <begin position="252"/>
        <end position="275"/>
    </location>
</feature>
<evidence type="ECO:0000313" key="8">
    <source>
        <dbReference type="EMBL" id="MFC4333431.1"/>
    </source>
</evidence>
<proteinExistence type="predicted"/>
<feature type="region of interest" description="Disordered" evidence="6">
    <location>
        <begin position="190"/>
        <end position="232"/>
    </location>
</feature>
<protein>
    <submittedName>
        <fullName evidence="8">MFS transporter</fullName>
    </submittedName>
</protein>
<evidence type="ECO:0000256" key="6">
    <source>
        <dbReference type="SAM" id="MobiDB-lite"/>
    </source>
</evidence>
<evidence type="ECO:0000256" key="3">
    <source>
        <dbReference type="ARBA" id="ARBA00022692"/>
    </source>
</evidence>
<dbReference type="RefSeq" id="WP_381744756.1">
    <property type="nucleotide sequence ID" value="NZ_JBHSDP010000031.1"/>
</dbReference>
<feature type="transmembrane region" description="Helical" evidence="7">
    <location>
        <begin position="407"/>
        <end position="426"/>
    </location>
</feature>
<accession>A0ABV8TSS7</accession>
<dbReference type="SUPFAM" id="SSF103473">
    <property type="entry name" value="MFS general substrate transporter"/>
    <property type="match status" value="1"/>
</dbReference>
<comment type="subcellular location">
    <subcellularLocation>
        <location evidence="1">Cell membrane</location>
        <topology evidence="1">Multi-pass membrane protein</topology>
    </subcellularLocation>
</comment>
<dbReference type="PANTHER" id="PTHR23513:SF6">
    <property type="entry name" value="MAJOR FACILITATOR SUPERFAMILY ASSOCIATED DOMAIN-CONTAINING PROTEIN"/>
    <property type="match status" value="1"/>
</dbReference>
<evidence type="ECO:0000256" key="5">
    <source>
        <dbReference type="ARBA" id="ARBA00023136"/>
    </source>
</evidence>
<dbReference type="InterPro" id="IPR011701">
    <property type="entry name" value="MFS"/>
</dbReference>
<feature type="transmembrane region" description="Helical" evidence="7">
    <location>
        <begin position="77"/>
        <end position="98"/>
    </location>
</feature>
<gene>
    <name evidence="8" type="ORF">ACFPC0_37850</name>
</gene>